<feature type="compositionally biased region" description="Basic residues" evidence="10">
    <location>
        <begin position="38"/>
        <end position="54"/>
    </location>
</feature>
<dbReference type="EMBL" id="JBBHLL010000085">
    <property type="protein sequence ID" value="KAK7818698.1"/>
    <property type="molecule type" value="Genomic_DNA"/>
</dbReference>
<sequence length="337" mass="36614">RARARGRRPRDPWRSERSSCGGENGERGMARAPDQLRHGRGARAKRGPRTRRQLGKGVPRPREGRGRDGVGRGRAAAHKCPGPLSQFSQSSRSEVRCGEAAPAHRGPARAPAAAPNPPRSVPPSPPYRAGRGQALRGLGPPGTSTSGAVTQHVDVSDAEARAAPPSLSECRPGRGGGEWREGAGGRGDPGVVVGRGPDRGWAYGSPGRAEVLAGRWEVAVAVRCPPWPDLALPGARSLRHRAHPAPARNTPTAMEAEETMECLQEFPEHHKMILDRLNEQREQDRFTDITLIVDGHHFKAHKAVLAACSKFFYKFFQEFTQEPLVEIEGKWHFPHSA</sequence>
<dbReference type="Pfam" id="PF00651">
    <property type="entry name" value="BTB"/>
    <property type="match status" value="1"/>
</dbReference>
<keyword evidence="3" id="KW-0677">Repeat</keyword>
<evidence type="ECO:0000256" key="9">
    <source>
        <dbReference type="ARBA" id="ARBA00023242"/>
    </source>
</evidence>
<evidence type="ECO:0000256" key="10">
    <source>
        <dbReference type="SAM" id="MobiDB-lite"/>
    </source>
</evidence>
<dbReference type="GO" id="GO:0005634">
    <property type="term" value="C:nucleus"/>
    <property type="evidence" value="ECO:0007669"/>
    <property type="project" value="UniProtKB-SubCell"/>
</dbReference>
<keyword evidence="6" id="KW-0805">Transcription regulation</keyword>
<proteinExistence type="predicted"/>
<dbReference type="GO" id="GO:0000981">
    <property type="term" value="F:DNA-binding transcription factor activity, RNA polymerase II-specific"/>
    <property type="evidence" value="ECO:0007669"/>
    <property type="project" value="TreeGrafter"/>
</dbReference>
<feature type="compositionally biased region" description="Basic and acidic residues" evidence="10">
    <location>
        <begin position="24"/>
        <end position="37"/>
    </location>
</feature>
<dbReference type="AlphaFoldDB" id="A0AAW0IWS3"/>
<evidence type="ECO:0000256" key="3">
    <source>
        <dbReference type="ARBA" id="ARBA00022737"/>
    </source>
</evidence>
<dbReference type="SUPFAM" id="SSF54695">
    <property type="entry name" value="POZ domain"/>
    <property type="match status" value="1"/>
</dbReference>
<dbReference type="GO" id="GO:0008270">
    <property type="term" value="F:zinc ion binding"/>
    <property type="evidence" value="ECO:0007669"/>
    <property type="project" value="UniProtKB-KW"/>
</dbReference>
<keyword evidence="13" id="KW-1185">Reference proteome</keyword>
<evidence type="ECO:0000313" key="12">
    <source>
        <dbReference type="EMBL" id="KAK7818698.1"/>
    </source>
</evidence>
<keyword evidence="2" id="KW-0479">Metal-binding</keyword>
<dbReference type="InterPro" id="IPR000210">
    <property type="entry name" value="BTB/POZ_dom"/>
</dbReference>
<feature type="region of interest" description="Disordered" evidence="10">
    <location>
        <begin position="1"/>
        <end position="192"/>
    </location>
</feature>
<evidence type="ECO:0000256" key="5">
    <source>
        <dbReference type="ARBA" id="ARBA00022833"/>
    </source>
</evidence>
<evidence type="ECO:0000313" key="13">
    <source>
        <dbReference type="Proteomes" id="UP001488838"/>
    </source>
</evidence>
<dbReference type="PROSITE" id="PS50097">
    <property type="entry name" value="BTB"/>
    <property type="match status" value="1"/>
</dbReference>
<dbReference type="GO" id="GO:0000978">
    <property type="term" value="F:RNA polymerase II cis-regulatory region sequence-specific DNA binding"/>
    <property type="evidence" value="ECO:0007669"/>
    <property type="project" value="TreeGrafter"/>
</dbReference>
<feature type="non-terminal residue" evidence="12">
    <location>
        <position position="1"/>
    </location>
</feature>
<keyword evidence="7" id="KW-0238">DNA-binding</keyword>
<evidence type="ECO:0000256" key="6">
    <source>
        <dbReference type="ARBA" id="ARBA00023015"/>
    </source>
</evidence>
<keyword evidence="8" id="KW-0804">Transcription</keyword>
<feature type="domain" description="BTB" evidence="11">
    <location>
        <begin position="287"/>
        <end position="318"/>
    </location>
</feature>
<evidence type="ECO:0000256" key="4">
    <source>
        <dbReference type="ARBA" id="ARBA00022771"/>
    </source>
</evidence>
<name>A0AAW0IWS3_MYOGA</name>
<dbReference type="Gene3D" id="3.30.710.10">
    <property type="entry name" value="Potassium Channel Kv1.1, Chain A"/>
    <property type="match status" value="1"/>
</dbReference>
<feature type="compositionally biased region" description="Low complexity" evidence="10">
    <location>
        <begin position="100"/>
        <end position="113"/>
    </location>
</feature>
<dbReference type="InterPro" id="IPR011333">
    <property type="entry name" value="SKP1/BTB/POZ_sf"/>
</dbReference>
<keyword evidence="4" id="KW-0863">Zinc-finger</keyword>
<feature type="compositionally biased region" description="Pro residues" evidence="10">
    <location>
        <begin position="114"/>
        <end position="126"/>
    </location>
</feature>
<evidence type="ECO:0000256" key="1">
    <source>
        <dbReference type="ARBA" id="ARBA00004123"/>
    </source>
</evidence>
<feature type="compositionally biased region" description="Basic and acidic residues" evidence="10">
    <location>
        <begin position="60"/>
        <end position="71"/>
    </location>
</feature>
<comment type="subcellular location">
    <subcellularLocation>
        <location evidence="1">Nucleus</location>
    </subcellularLocation>
</comment>
<organism evidence="12 13">
    <name type="scientific">Myodes glareolus</name>
    <name type="common">Bank vole</name>
    <name type="synonym">Clethrionomys glareolus</name>
    <dbReference type="NCBI Taxonomy" id="447135"/>
    <lineage>
        <taxon>Eukaryota</taxon>
        <taxon>Metazoa</taxon>
        <taxon>Chordata</taxon>
        <taxon>Craniata</taxon>
        <taxon>Vertebrata</taxon>
        <taxon>Euteleostomi</taxon>
        <taxon>Mammalia</taxon>
        <taxon>Eutheria</taxon>
        <taxon>Euarchontoglires</taxon>
        <taxon>Glires</taxon>
        <taxon>Rodentia</taxon>
        <taxon>Myomorpha</taxon>
        <taxon>Muroidea</taxon>
        <taxon>Cricetidae</taxon>
        <taxon>Arvicolinae</taxon>
        <taxon>Myodes</taxon>
    </lineage>
</organism>
<gene>
    <name evidence="12" type="ORF">U0070_019242</name>
</gene>
<dbReference type="PANTHER" id="PTHR46105">
    <property type="entry name" value="AGAP004733-PA"/>
    <property type="match status" value="1"/>
</dbReference>
<accession>A0AAW0IWS3</accession>
<feature type="compositionally biased region" description="Low complexity" evidence="10">
    <location>
        <begin position="127"/>
        <end position="142"/>
    </location>
</feature>
<keyword evidence="9" id="KW-0539">Nucleus</keyword>
<protein>
    <recommendedName>
        <fullName evidence="11">BTB domain-containing protein</fullName>
    </recommendedName>
</protein>
<keyword evidence="5" id="KW-0862">Zinc</keyword>
<evidence type="ECO:0000259" key="11">
    <source>
        <dbReference type="PROSITE" id="PS50097"/>
    </source>
</evidence>
<dbReference type="PANTHER" id="PTHR46105:SF5">
    <property type="entry name" value="ZINC FINGER AND BTB DOMAIN-CONTAINING PROTEIN 44 ISOFORM X1"/>
    <property type="match status" value="1"/>
</dbReference>
<reference evidence="12 13" key="1">
    <citation type="journal article" date="2023" name="bioRxiv">
        <title>Conserved and derived expression patterns and positive selection on dental genes reveal complex evolutionary context of ever-growing rodent molars.</title>
        <authorList>
            <person name="Calamari Z.T."/>
            <person name="Song A."/>
            <person name="Cohen E."/>
            <person name="Akter M."/>
            <person name="Roy R.D."/>
            <person name="Hallikas O."/>
            <person name="Christensen M.M."/>
            <person name="Li P."/>
            <person name="Marangoni P."/>
            <person name="Jernvall J."/>
            <person name="Klein O.D."/>
        </authorList>
    </citation>
    <scope>NUCLEOTIDE SEQUENCE [LARGE SCALE GENOMIC DNA]</scope>
    <source>
        <strain evidence="12">V071</strain>
    </source>
</reference>
<dbReference type="InterPro" id="IPR050457">
    <property type="entry name" value="ZnFinger_BTB_dom_contain"/>
</dbReference>
<dbReference type="Proteomes" id="UP001488838">
    <property type="component" value="Unassembled WGS sequence"/>
</dbReference>
<comment type="caution">
    <text evidence="12">The sequence shown here is derived from an EMBL/GenBank/DDBJ whole genome shotgun (WGS) entry which is preliminary data.</text>
</comment>
<evidence type="ECO:0000256" key="7">
    <source>
        <dbReference type="ARBA" id="ARBA00023125"/>
    </source>
</evidence>
<evidence type="ECO:0000256" key="8">
    <source>
        <dbReference type="ARBA" id="ARBA00023163"/>
    </source>
</evidence>
<evidence type="ECO:0000256" key="2">
    <source>
        <dbReference type="ARBA" id="ARBA00022723"/>
    </source>
</evidence>